<keyword evidence="5" id="KW-0460">Magnesium</keyword>
<evidence type="ECO:0000259" key="6">
    <source>
        <dbReference type="PROSITE" id="PS51462"/>
    </source>
</evidence>
<comment type="caution">
    <text evidence="7">The sequence shown here is derived from an EMBL/GenBank/DDBJ whole genome shotgun (WGS) entry which is preliminary data.</text>
</comment>
<dbReference type="Gene3D" id="3.90.79.10">
    <property type="entry name" value="Nucleoside Triphosphate Pyrophosphohydrolase"/>
    <property type="match status" value="1"/>
</dbReference>
<dbReference type="PROSITE" id="PS51462">
    <property type="entry name" value="NUDIX"/>
    <property type="match status" value="1"/>
</dbReference>
<protein>
    <recommendedName>
        <fullName evidence="6">Nudix hydrolase domain-containing protein</fullName>
    </recommendedName>
</protein>
<keyword evidence="3" id="KW-0479">Metal-binding</keyword>
<accession>A0A8K0H454</accession>
<dbReference type="PROSITE" id="PS00893">
    <property type="entry name" value="NUDIX_BOX"/>
    <property type="match status" value="1"/>
</dbReference>
<feature type="domain" description="Nudix hydrolase" evidence="6">
    <location>
        <begin position="32"/>
        <end position="138"/>
    </location>
</feature>
<dbReference type="PANTHER" id="PTHR12629:SF42">
    <property type="entry name" value="OS02G0734300 PROTEIN"/>
    <property type="match status" value="1"/>
</dbReference>
<dbReference type="Pfam" id="PF00293">
    <property type="entry name" value="NUDIX"/>
    <property type="match status" value="1"/>
</dbReference>
<dbReference type="GO" id="GO:0016462">
    <property type="term" value="F:pyrophosphatase activity"/>
    <property type="evidence" value="ECO:0007669"/>
    <property type="project" value="InterPro"/>
</dbReference>
<dbReference type="Proteomes" id="UP000796880">
    <property type="component" value="Unassembled WGS sequence"/>
</dbReference>
<dbReference type="AlphaFoldDB" id="A0A8K0H454"/>
<comment type="cofactor">
    <cofactor evidence="1">
        <name>Mg(2+)</name>
        <dbReference type="ChEBI" id="CHEBI:18420"/>
    </cofactor>
</comment>
<evidence type="ECO:0000313" key="8">
    <source>
        <dbReference type="Proteomes" id="UP000796880"/>
    </source>
</evidence>
<dbReference type="InterPro" id="IPR000086">
    <property type="entry name" value="NUDIX_hydrolase_dom"/>
</dbReference>
<dbReference type="GO" id="GO:0005634">
    <property type="term" value="C:nucleus"/>
    <property type="evidence" value="ECO:0007669"/>
    <property type="project" value="TreeGrafter"/>
</dbReference>
<evidence type="ECO:0000256" key="3">
    <source>
        <dbReference type="ARBA" id="ARBA00022723"/>
    </source>
</evidence>
<keyword evidence="4" id="KW-0378">Hydrolase</keyword>
<dbReference type="SUPFAM" id="SSF55811">
    <property type="entry name" value="Nudix"/>
    <property type="match status" value="1"/>
</dbReference>
<name>A0A8K0H454_9ROSA</name>
<dbReference type="InterPro" id="IPR020084">
    <property type="entry name" value="NUDIX_hydrolase_CS"/>
</dbReference>
<dbReference type="GO" id="GO:0046872">
    <property type="term" value="F:metal ion binding"/>
    <property type="evidence" value="ECO:0007669"/>
    <property type="project" value="UniProtKB-KW"/>
</dbReference>
<reference evidence="7" key="1">
    <citation type="submission" date="2020-03" db="EMBL/GenBank/DDBJ databases">
        <title>A high-quality chromosome-level genome assembly of a woody plant with both climbing and erect habits, Rhamnella rubrinervis.</title>
        <authorList>
            <person name="Lu Z."/>
            <person name="Yang Y."/>
            <person name="Zhu X."/>
            <person name="Sun Y."/>
        </authorList>
    </citation>
    <scope>NUCLEOTIDE SEQUENCE</scope>
    <source>
        <strain evidence="7">BYM</strain>
        <tissue evidence="7">Leaf</tissue>
    </source>
</reference>
<keyword evidence="8" id="KW-1185">Reference proteome</keyword>
<evidence type="ECO:0000256" key="2">
    <source>
        <dbReference type="ARBA" id="ARBA00005582"/>
    </source>
</evidence>
<evidence type="ECO:0000256" key="4">
    <source>
        <dbReference type="ARBA" id="ARBA00022801"/>
    </source>
</evidence>
<dbReference type="InterPro" id="IPR047198">
    <property type="entry name" value="DDP-like_NUDIX"/>
</dbReference>
<sequence length="138" mass="16001">MVALVSPQPQPQQNMIALVSRTGRHLQRYSNGRRQVVGCIPYKYKAGELQVLVISSKKGKGMLFPKGGWEKDESKEEAAIRETIEEAGVKGVVELELGKWSFMSKTHHTLYDGYMFPLLVQEQFEFWPEKNFRQRRWV</sequence>
<dbReference type="PANTHER" id="PTHR12629">
    <property type="entry name" value="DIPHOSPHOINOSITOL POLYPHOSPHATE PHOSPHOHYDROLASE"/>
    <property type="match status" value="1"/>
</dbReference>
<evidence type="ECO:0000313" key="7">
    <source>
        <dbReference type="EMBL" id="KAF3445185.1"/>
    </source>
</evidence>
<organism evidence="7 8">
    <name type="scientific">Rhamnella rubrinervis</name>
    <dbReference type="NCBI Taxonomy" id="2594499"/>
    <lineage>
        <taxon>Eukaryota</taxon>
        <taxon>Viridiplantae</taxon>
        <taxon>Streptophyta</taxon>
        <taxon>Embryophyta</taxon>
        <taxon>Tracheophyta</taxon>
        <taxon>Spermatophyta</taxon>
        <taxon>Magnoliopsida</taxon>
        <taxon>eudicotyledons</taxon>
        <taxon>Gunneridae</taxon>
        <taxon>Pentapetalae</taxon>
        <taxon>rosids</taxon>
        <taxon>fabids</taxon>
        <taxon>Rosales</taxon>
        <taxon>Rhamnaceae</taxon>
        <taxon>rhamnoid group</taxon>
        <taxon>Rhamneae</taxon>
        <taxon>Rhamnella</taxon>
    </lineage>
</organism>
<evidence type="ECO:0000256" key="5">
    <source>
        <dbReference type="ARBA" id="ARBA00022842"/>
    </source>
</evidence>
<evidence type="ECO:0000256" key="1">
    <source>
        <dbReference type="ARBA" id="ARBA00001946"/>
    </source>
</evidence>
<dbReference type="InterPro" id="IPR015797">
    <property type="entry name" value="NUDIX_hydrolase-like_dom_sf"/>
</dbReference>
<dbReference type="OrthoDB" id="2011998at2759"/>
<dbReference type="EMBL" id="VOIH02000006">
    <property type="protein sequence ID" value="KAF3445185.1"/>
    <property type="molecule type" value="Genomic_DNA"/>
</dbReference>
<gene>
    <name evidence="7" type="ORF">FNV43_RR14879</name>
</gene>
<comment type="similarity">
    <text evidence="2">Belongs to the Nudix hydrolase family.</text>
</comment>
<dbReference type="GO" id="GO:0005737">
    <property type="term" value="C:cytoplasm"/>
    <property type="evidence" value="ECO:0007669"/>
    <property type="project" value="TreeGrafter"/>
</dbReference>
<dbReference type="CDD" id="cd04666">
    <property type="entry name" value="NUDIX_DIPP2_like_Nudt4"/>
    <property type="match status" value="1"/>
</dbReference>
<proteinExistence type="inferred from homology"/>